<feature type="transmembrane region" description="Helical" evidence="1">
    <location>
        <begin position="81"/>
        <end position="103"/>
    </location>
</feature>
<gene>
    <name evidence="2" type="ORF">H3H37_08905</name>
</gene>
<dbReference type="Pfam" id="PF19853">
    <property type="entry name" value="DUF6328"/>
    <property type="match status" value="1"/>
</dbReference>
<dbReference type="Proteomes" id="UP000534388">
    <property type="component" value="Unassembled WGS sequence"/>
</dbReference>
<feature type="transmembrane region" description="Helical" evidence="1">
    <location>
        <begin position="12"/>
        <end position="31"/>
    </location>
</feature>
<sequence length="139" mass="14989">MRNVIEEARMVLPGIQALFGFQTIAVFNQRFLDLPGAMQLCHLLALALVVLSIALAMAPAAYHRIVESHQVSEQTVRLSSWFICAALAPLAGGLALDMAVVLYLVAPSYALSAAGTAATLALLLGLWFAFPLRARRRRG</sequence>
<dbReference type="InterPro" id="IPR046291">
    <property type="entry name" value="DUF6328"/>
</dbReference>
<evidence type="ECO:0008006" key="4">
    <source>
        <dbReference type="Google" id="ProtNLM"/>
    </source>
</evidence>
<comment type="caution">
    <text evidence="2">The sequence shown here is derived from an EMBL/GenBank/DDBJ whole genome shotgun (WGS) entry which is preliminary data.</text>
</comment>
<keyword evidence="3" id="KW-1185">Reference proteome</keyword>
<reference evidence="2 3" key="1">
    <citation type="submission" date="2020-07" db="EMBL/GenBank/DDBJ databases">
        <title>Novel species isolated from subtropical streams in China.</title>
        <authorList>
            <person name="Lu H."/>
        </authorList>
    </citation>
    <scope>NUCLEOTIDE SEQUENCE [LARGE SCALE GENOMIC DNA]</scope>
    <source>
        <strain evidence="2 3">LX20W</strain>
    </source>
</reference>
<feature type="transmembrane region" description="Helical" evidence="1">
    <location>
        <begin position="37"/>
        <end position="60"/>
    </location>
</feature>
<organism evidence="2 3">
    <name type="scientific">Rugamonas brunnea</name>
    <dbReference type="NCBI Taxonomy" id="2758569"/>
    <lineage>
        <taxon>Bacteria</taxon>
        <taxon>Pseudomonadati</taxon>
        <taxon>Pseudomonadota</taxon>
        <taxon>Betaproteobacteria</taxon>
        <taxon>Burkholderiales</taxon>
        <taxon>Oxalobacteraceae</taxon>
        <taxon>Telluria group</taxon>
        <taxon>Rugamonas</taxon>
    </lineage>
</organism>
<dbReference type="EMBL" id="JACEZT010000004">
    <property type="protein sequence ID" value="MBA5637174.1"/>
    <property type="molecule type" value="Genomic_DNA"/>
</dbReference>
<keyword evidence="1" id="KW-0812">Transmembrane</keyword>
<dbReference type="AlphaFoldDB" id="A0A7W2ERI2"/>
<evidence type="ECO:0000313" key="2">
    <source>
        <dbReference type="EMBL" id="MBA5637174.1"/>
    </source>
</evidence>
<proteinExistence type="predicted"/>
<keyword evidence="1" id="KW-0472">Membrane</keyword>
<protein>
    <recommendedName>
        <fullName evidence="4">Sodium:proton antiporter</fullName>
    </recommendedName>
</protein>
<accession>A0A7W2ERI2</accession>
<feature type="transmembrane region" description="Helical" evidence="1">
    <location>
        <begin position="109"/>
        <end position="130"/>
    </location>
</feature>
<keyword evidence="1" id="KW-1133">Transmembrane helix</keyword>
<evidence type="ECO:0000313" key="3">
    <source>
        <dbReference type="Proteomes" id="UP000534388"/>
    </source>
</evidence>
<name>A0A7W2ERI2_9BURK</name>
<evidence type="ECO:0000256" key="1">
    <source>
        <dbReference type="SAM" id="Phobius"/>
    </source>
</evidence>